<dbReference type="InterPro" id="IPR000812">
    <property type="entry name" value="TFIIB"/>
</dbReference>
<dbReference type="GO" id="GO:0017025">
    <property type="term" value="F:TBP-class protein binding"/>
    <property type="evidence" value="ECO:0007669"/>
    <property type="project" value="InterPro"/>
</dbReference>
<dbReference type="PANTHER" id="PTHR11618">
    <property type="entry name" value="TRANSCRIPTION INITIATION FACTOR IIB-RELATED"/>
    <property type="match status" value="1"/>
</dbReference>
<keyword evidence="6 12" id="KW-0863">Zinc-finger</keyword>
<dbReference type="PROSITE" id="PS00782">
    <property type="entry name" value="TFIIB"/>
    <property type="match status" value="1"/>
</dbReference>
<keyword evidence="8" id="KW-0805">Transcription regulation</keyword>
<feature type="region of interest" description="Disordered" evidence="13">
    <location>
        <begin position="55"/>
        <end position="78"/>
    </location>
</feature>
<dbReference type="InterPro" id="IPR013763">
    <property type="entry name" value="Cyclin-like_dom"/>
</dbReference>
<evidence type="ECO:0000256" key="6">
    <source>
        <dbReference type="ARBA" id="ARBA00022771"/>
    </source>
</evidence>
<dbReference type="CDD" id="cd20552">
    <property type="entry name" value="CYCLIN_TFIIB_rpt2"/>
    <property type="match status" value="1"/>
</dbReference>
<evidence type="ECO:0000256" key="3">
    <source>
        <dbReference type="ARBA" id="ARBA00013932"/>
    </source>
</evidence>
<dbReference type="GO" id="GO:0006367">
    <property type="term" value="P:transcription initiation at RNA polymerase II promoter"/>
    <property type="evidence" value="ECO:0007669"/>
    <property type="project" value="TreeGrafter"/>
</dbReference>
<evidence type="ECO:0000256" key="1">
    <source>
        <dbReference type="ARBA" id="ARBA00004123"/>
    </source>
</evidence>
<dbReference type="SMART" id="SM00385">
    <property type="entry name" value="CYCLIN"/>
    <property type="match status" value="2"/>
</dbReference>
<dbReference type="Gene3D" id="2.20.25.10">
    <property type="match status" value="1"/>
</dbReference>
<dbReference type="SUPFAM" id="SSF47954">
    <property type="entry name" value="Cyclin-like"/>
    <property type="match status" value="2"/>
</dbReference>
<gene>
    <name evidence="15" type="ORF">RRG08_037927</name>
</gene>
<feature type="domain" description="TFIIB-type" evidence="14">
    <location>
        <begin position="10"/>
        <end position="41"/>
    </location>
</feature>
<dbReference type="GO" id="GO:0070897">
    <property type="term" value="P:transcription preinitiation complex assembly"/>
    <property type="evidence" value="ECO:0007669"/>
    <property type="project" value="InterPro"/>
</dbReference>
<evidence type="ECO:0000256" key="9">
    <source>
        <dbReference type="ARBA" id="ARBA00023163"/>
    </source>
</evidence>
<comment type="subcellular location">
    <subcellularLocation>
        <location evidence="1">Nucleus</location>
    </subcellularLocation>
</comment>
<keyword evidence="4" id="KW-0479">Metal-binding</keyword>
<dbReference type="FunFam" id="1.10.472.10:FF:000008">
    <property type="entry name" value="Transcription initiation factor IIB"/>
    <property type="match status" value="1"/>
</dbReference>
<accession>A0AAE0Z3V4</accession>
<dbReference type="PROSITE" id="PS51134">
    <property type="entry name" value="ZF_TFIIB"/>
    <property type="match status" value="1"/>
</dbReference>
<dbReference type="Proteomes" id="UP001283361">
    <property type="component" value="Unassembled WGS sequence"/>
</dbReference>
<dbReference type="EMBL" id="JAWDGP010004731">
    <property type="protein sequence ID" value="KAK3762277.1"/>
    <property type="molecule type" value="Genomic_DNA"/>
</dbReference>
<dbReference type="GO" id="GO:0005634">
    <property type="term" value="C:nucleus"/>
    <property type="evidence" value="ECO:0007669"/>
    <property type="project" value="UniProtKB-SubCell"/>
</dbReference>
<keyword evidence="9" id="KW-0804">Transcription</keyword>
<dbReference type="GO" id="GO:0016251">
    <property type="term" value="F:RNA polymerase II general transcription initiation factor activity"/>
    <property type="evidence" value="ECO:0007669"/>
    <property type="project" value="TreeGrafter"/>
</dbReference>
<evidence type="ECO:0000256" key="7">
    <source>
        <dbReference type="ARBA" id="ARBA00022833"/>
    </source>
</evidence>
<dbReference type="Pfam" id="PF08271">
    <property type="entry name" value="Zn_Ribbon_TF"/>
    <property type="match status" value="1"/>
</dbReference>
<dbReference type="InterPro" id="IPR013150">
    <property type="entry name" value="TFIIB_cyclin"/>
</dbReference>
<dbReference type="CDD" id="cd20551">
    <property type="entry name" value="CYCLIN_TFIIB_rpt1"/>
    <property type="match status" value="1"/>
</dbReference>
<dbReference type="InterPro" id="IPR013137">
    <property type="entry name" value="Znf_TFIIB"/>
</dbReference>
<evidence type="ECO:0000256" key="5">
    <source>
        <dbReference type="ARBA" id="ARBA00022737"/>
    </source>
</evidence>
<dbReference type="Gene3D" id="1.10.472.10">
    <property type="entry name" value="Cyclin-like"/>
    <property type="match status" value="2"/>
</dbReference>
<evidence type="ECO:0000313" key="16">
    <source>
        <dbReference type="Proteomes" id="UP001283361"/>
    </source>
</evidence>
<keyword evidence="5" id="KW-0677">Repeat</keyword>
<dbReference type="InterPro" id="IPR036915">
    <property type="entry name" value="Cyclin-like_sf"/>
</dbReference>
<keyword evidence="10" id="KW-0539">Nucleus</keyword>
<keyword evidence="7" id="KW-0862">Zinc</keyword>
<evidence type="ECO:0000256" key="11">
    <source>
        <dbReference type="ARBA" id="ARBA00031706"/>
    </source>
</evidence>
<evidence type="ECO:0000313" key="15">
    <source>
        <dbReference type="EMBL" id="KAK3762277.1"/>
    </source>
</evidence>
<comment type="similarity">
    <text evidence="2">Belongs to the TFIIB family.</text>
</comment>
<dbReference type="GO" id="GO:0097550">
    <property type="term" value="C:transcription preinitiation complex"/>
    <property type="evidence" value="ECO:0007669"/>
    <property type="project" value="TreeGrafter"/>
</dbReference>
<dbReference type="PRINTS" id="PR00685">
    <property type="entry name" value="TIFACTORIIB"/>
</dbReference>
<evidence type="ECO:0000256" key="4">
    <source>
        <dbReference type="ARBA" id="ARBA00022723"/>
    </source>
</evidence>
<evidence type="ECO:0000259" key="14">
    <source>
        <dbReference type="PROSITE" id="PS51134"/>
    </source>
</evidence>
<keyword evidence="16" id="KW-1185">Reference proteome</keyword>
<sequence>MASTSRGASAQVICPEHPDTPLVEDYHAGDMICSLCGLVVGDRVIDVGSEWRTFSNEKSTKDNSRVGGPENSLFDGSDMSTMIATGPGSDGPRDQYGKPMYRNRGTMSSADRALHTAVREISQMADRLNVPKMLQDRANNLFKQVHEGKALKGRSSDAIVSACMYIACRQDQVPRTFKEICAVSKTSKKEIGRVFKLILRNLETNVDIIKTGDFMSRFCSQLALPTAVQKAATYIAKKAQDMDLVPGRSPVSVTAAAIYMASQASGDKKTSKEVSDVTGVAEATIRQSYKAMIPKAIDLFPEGFKFITPIECLPLN</sequence>
<dbReference type="SUPFAM" id="SSF57783">
    <property type="entry name" value="Zinc beta-ribbon"/>
    <property type="match status" value="1"/>
</dbReference>
<dbReference type="GO" id="GO:0008270">
    <property type="term" value="F:zinc ion binding"/>
    <property type="evidence" value="ECO:0007669"/>
    <property type="project" value="UniProtKB-KW"/>
</dbReference>
<dbReference type="FunFam" id="1.10.472.10:FF:000019">
    <property type="entry name" value="transcription initiation factor IIB"/>
    <property type="match status" value="1"/>
</dbReference>
<name>A0AAE0Z3V4_9GAST</name>
<evidence type="ECO:0000256" key="2">
    <source>
        <dbReference type="ARBA" id="ARBA00010857"/>
    </source>
</evidence>
<dbReference type="Pfam" id="PF00382">
    <property type="entry name" value="TFIIB"/>
    <property type="match status" value="2"/>
</dbReference>
<reference evidence="15" key="1">
    <citation type="journal article" date="2023" name="G3 (Bethesda)">
        <title>A reference genome for the long-term kleptoplast-retaining sea slug Elysia crispata morphotype clarki.</title>
        <authorList>
            <person name="Eastman K.E."/>
            <person name="Pendleton A.L."/>
            <person name="Shaikh M.A."/>
            <person name="Suttiyut T."/>
            <person name="Ogas R."/>
            <person name="Tomko P."/>
            <person name="Gavelis G."/>
            <person name="Widhalm J.R."/>
            <person name="Wisecaver J.H."/>
        </authorList>
    </citation>
    <scope>NUCLEOTIDE SEQUENCE</scope>
    <source>
        <strain evidence="15">ECLA1</strain>
    </source>
</reference>
<dbReference type="AlphaFoldDB" id="A0AAE0Z3V4"/>
<evidence type="ECO:0000256" key="13">
    <source>
        <dbReference type="SAM" id="MobiDB-lite"/>
    </source>
</evidence>
<dbReference type="PANTHER" id="PTHR11618:SF13">
    <property type="entry name" value="TRANSCRIPTION INITIATION FACTOR IIB"/>
    <property type="match status" value="1"/>
</dbReference>
<protein>
    <recommendedName>
        <fullName evidence="3">Transcription initiation factor IIB</fullName>
    </recommendedName>
    <alternativeName>
        <fullName evidence="11">General transcription factor TFIIB</fullName>
    </alternativeName>
</protein>
<proteinExistence type="inferred from homology"/>
<evidence type="ECO:0000256" key="8">
    <source>
        <dbReference type="ARBA" id="ARBA00023015"/>
    </source>
</evidence>
<evidence type="ECO:0000256" key="12">
    <source>
        <dbReference type="PROSITE-ProRule" id="PRU00469"/>
    </source>
</evidence>
<organism evidence="15 16">
    <name type="scientific">Elysia crispata</name>
    <name type="common">lettuce slug</name>
    <dbReference type="NCBI Taxonomy" id="231223"/>
    <lineage>
        <taxon>Eukaryota</taxon>
        <taxon>Metazoa</taxon>
        <taxon>Spiralia</taxon>
        <taxon>Lophotrochozoa</taxon>
        <taxon>Mollusca</taxon>
        <taxon>Gastropoda</taxon>
        <taxon>Heterobranchia</taxon>
        <taxon>Euthyneura</taxon>
        <taxon>Panpulmonata</taxon>
        <taxon>Sacoglossa</taxon>
        <taxon>Placobranchoidea</taxon>
        <taxon>Plakobranchidae</taxon>
        <taxon>Elysia</taxon>
    </lineage>
</organism>
<comment type="caution">
    <text evidence="15">The sequence shown here is derived from an EMBL/GenBank/DDBJ whole genome shotgun (WGS) entry which is preliminary data.</text>
</comment>
<dbReference type="InterPro" id="IPR023486">
    <property type="entry name" value="TFIIB_CS"/>
</dbReference>
<evidence type="ECO:0000256" key="10">
    <source>
        <dbReference type="ARBA" id="ARBA00023242"/>
    </source>
</evidence>
<dbReference type="FunFam" id="2.20.25.10:FF:000007">
    <property type="entry name" value="Transcription initiation factor IIB"/>
    <property type="match status" value="1"/>
</dbReference>